<evidence type="ECO:0000313" key="2">
    <source>
        <dbReference type="Proteomes" id="UP000010953"/>
    </source>
</evidence>
<organism evidence="1 2">
    <name type="scientific">Mariniradius saccharolyticus AK6</name>
    <dbReference type="NCBI Taxonomy" id="1239962"/>
    <lineage>
        <taxon>Bacteria</taxon>
        <taxon>Pseudomonadati</taxon>
        <taxon>Bacteroidota</taxon>
        <taxon>Cytophagia</taxon>
        <taxon>Cytophagales</taxon>
        <taxon>Cyclobacteriaceae</taxon>
        <taxon>Mariniradius</taxon>
    </lineage>
</organism>
<evidence type="ECO:0000313" key="1">
    <source>
        <dbReference type="EMBL" id="EMS30932.1"/>
    </source>
</evidence>
<dbReference type="InParanoid" id="M7XQW2"/>
<comment type="caution">
    <text evidence="1">The sequence shown here is derived from an EMBL/GenBank/DDBJ whole genome shotgun (WGS) entry which is preliminary data.</text>
</comment>
<dbReference type="AlphaFoldDB" id="M7XQW2"/>
<name>M7XQW2_9BACT</name>
<accession>M7XQW2</accession>
<keyword evidence="2" id="KW-1185">Reference proteome</keyword>
<dbReference type="EMBL" id="AMZY02000027">
    <property type="protein sequence ID" value="EMS30932.1"/>
    <property type="molecule type" value="Genomic_DNA"/>
</dbReference>
<reference evidence="1" key="1">
    <citation type="submission" date="2013-01" db="EMBL/GenBank/DDBJ databases">
        <title>Genome assembly of Mariniradius saccharolyticus AK6.</title>
        <authorList>
            <person name="Vaidya B."/>
            <person name="Khatri I."/>
            <person name="Tanuku N.R.S."/>
            <person name="Subramanian S."/>
            <person name="Pinnaka A."/>
        </authorList>
    </citation>
    <scope>NUCLEOTIDE SEQUENCE [LARGE SCALE GENOMIC DNA]</scope>
    <source>
        <strain evidence="1">AK6</strain>
    </source>
</reference>
<protein>
    <submittedName>
        <fullName evidence="1">Uncharacterized protein</fullName>
    </submittedName>
</protein>
<dbReference type="Proteomes" id="UP000010953">
    <property type="component" value="Unassembled WGS sequence"/>
</dbReference>
<proteinExistence type="predicted"/>
<gene>
    <name evidence="1" type="ORF">C943_02809</name>
</gene>
<sequence length="44" mass="4958">MQGFLLTIQSYLSIEFLQIFCLYRADVSKNNSNAKGQKEQASAT</sequence>